<dbReference type="SUPFAM" id="SSF53383">
    <property type="entry name" value="PLP-dependent transferases"/>
    <property type="match status" value="1"/>
</dbReference>
<comment type="cofactor">
    <cofactor evidence="1 4">
        <name>pyridoxal 5'-phosphate</name>
        <dbReference type="ChEBI" id="CHEBI:597326"/>
    </cofactor>
</comment>
<dbReference type="RefSeq" id="WP_088916233.1">
    <property type="nucleotide sequence ID" value="NZ_CP018632.1"/>
</dbReference>
<evidence type="ECO:0000256" key="4">
    <source>
        <dbReference type="RuleBase" id="RU004504"/>
    </source>
</evidence>
<dbReference type="PANTHER" id="PTHR21152">
    <property type="entry name" value="AMINOTRANSFERASE CLASS V"/>
    <property type="match status" value="1"/>
</dbReference>
<dbReference type="GO" id="GO:0008453">
    <property type="term" value="F:alanine-glyoxylate transaminase activity"/>
    <property type="evidence" value="ECO:0007669"/>
    <property type="project" value="TreeGrafter"/>
</dbReference>
<evidence type="ECO:0000256" key="1">
    <source>
        <dbReference type="ARBA" id="ARBA00001933"/>
    </source>
</evidence>
<gene>
    <name evidence="6" type="ORF">IMCC3135_03025</name>
</gene>
<dbReference type="InterPro" id="IPR015424">
    <property type="entry name" value="PyrdxlP-dep_Trfase"/>
</dbReference>
<dbReference type="PANTHER" id="PTHR21152:SF40">
    <property type="entry name" value="ALANINE--GLYOXYLATE AMINOTRANSFERASE"/>
    <property type="match status" value="1"/>
</dbReference>
<name>A0A2Z2NLR3_9GAMM</name>
<dbReference type="GO" id="GO:0004760">
    <property type="term" value="F:L-serine-pyruvate transaminase activity"/>
    <property type="evidence" value="ECO:0007669"/>
    <property type="project" value="TreeGrafter"/>
</dbReference>
<dbReference type="Proteomes" id="UP000250079">
    <property type="component" value="Chromosome"/>
</dbReference>
<dbReference type="KEGG" id="gai:IMCC3135_03025"/>
<dbReference type="EC" id="1.12.-.-" evidence="6"/>
<feature type="domain" description="Aminotransferase class V" evidence="5">
    <location>
        <begin position="74"/>
        <end position="212"/>
    </location>
</feature>
<dbReference type="InterPro" id="IPR020578">
    <property type="entry name" value="Aminotrans_V_PyrdxlP_BS"/>
</dbReference>
<reference evidence="6 7" key="1">
    <citation type="submission" date="2016-12" db="EMBL/GenBank/DDBJ databases">
        <authorList>
            <person name="Song W.-J."/>
            <person name="Kurnit D.M."/>
        </authorList>
    </citation>
    <scope>NUCLEOTIDE SEQUENCE [LARGE SCALE GENOMIC DNA]</scope>
    <source>
        <strain evidence="6 7">IMCC3135</strain>
    </source>
</reference>
<dbReference type="PROSITE" id="PS00595">
    <property type="entry name" value="AA_TRANSFER_CLASS_5"/>
    <property type="match status" value="1"/>
</dbReference>
<dbReference type="Gene3D" id="3.40.640.10">
    <property type="entry name" value="Type I PLP-dependent aspartate aminotransferase-like (Major domain)"/>
    <property type="match status" value="1"/>
</dbReference>
<keyword evidence="6" id="KW-0560">Oxidoreductase</keyword>
<dbReference type="AlphaFoldDB" id="A0A2Z2NLR3"/>
<organism evidence="6 7">
    <name type="scientific">Granulosicoccus antarcticus IMCC3135</name>
    <dbReference type="NCBI Taxonomy" id="1192854"/>
    <lineage>
        <taxon>Bacteria</taxon>
        <taxon>Pseudomonadati</taxon>
        <taxon>Pseudomonadota</taxon>
        <taxon>Gammaproteobacteria</taxon>
        <taxon>Chromatiales</taxon>
        <taxon>Granulosicoccaceae</taxon>
        <taxon>Granulosicoccus</taxon>
    </lineage>
</organism>
<sequence length="231" mass="24649">MSLAFGRDHLAIPGPSVIPDRVLRAMHRSAPNIYAGPLVDLTAGLLSDLKKIARCEGHAVFYIGNGHAGWEASLCNTLSRGDRILALVTGRFGRGWVQMARGLGIEVETLEFAEAEPAGPTRLQAALQADTKHAFKAVITVQTDTSTSSTNDIPALRQAIDAAGHPALFMVDAIASFACEPMQMHDWSVDVLITASQKGMMTPPGLAIVFIPSIPRIPRRSGRGGIGVLYI</sequence>
<keyword evidence="2" id="KW-0663">Pyridoxal phosphate</keyword>
<dbReference type="OrthoDB" id="9766472at2"/>
<evidence type="ECO:0000313" key="6">
    <source>
        <dbReference type="EMBL" id="ASJ70718.1"/>
    </source>
</evidence>
<comment type="similarity">
    <text evidence="3">Belongs to the class-V pyridoxal-phosphate-dependent aminotransferase family.</text>
</comment>
<evidence type="ECO:0000256" key="3">
    <source>
        <dbReference type="RuleBase" id="RU004075"/>
    </source>
</evidence>
<dbReference type="Pfam" id="PF00266">
    <property type="entry name" value="Aminotran_5"/>
    <property type="match status" value="1"/>
</dbReference>
<proteinExistence type="inferred from homology"/>
<dbReference type="InterPro" id="IPR000192">
    <property type="entry name" value="Aminotrans_V_dom"/>
</dbReference>
<keyword evidence="7" id="KW-1185">Reference proteome</keyword>
<accession>A0A2Z2NLR3</accession>
<dbReference type="EMBL" id="CP018632">
    <property type="protein sequence ID" value="ASJ70718.1"/>
    <property type="molecule type" value="Genomic_DNA"/>
</dbReference>
<dbReference type="GO" id="GO:0019265">
    <property type="term" value="P:glycine biosynthetic process, by transamination of glyoxylate"/>
    <property type="evidence" value="ECO:0007669"/>
    <property type="project" value="TreeGrafter"/>
</dbReference>
<evidence type="ECO:0000256" key="2">
    <source>
        <dbReference type="ARBA" id="ARBA00022898"/>
    </source>
</evidence>
<evidence type="ECO:0000313" key="7">
    <source>
        <dbReference type="Proteomes" id="UP000250079"/>
    </source>
</evidence>
<protein>
    <submittedName>
        <fullName evidence="6">Soluble hydrogenase 42 kDa subunit</fullName>
        <ecNumber evidence="6">1.12.-.-</ecNumber>
    </submittedName>
</protein>
<dbReference type="GO" id="GO:0016491">
    <property type="term" value="F:oxidoreductase activity"/>
    <property type="evidence" value="ECO:0007669"/>
    <property type="project" value="UniProtKB-KW"/>
</dbReference>
<dbReference type="InterPro" id="IPR015421">
    <property type="entry name" value="PyrdxlP-dep_Trfase_major"/>
</dbReference>
<evidence type="ECO:0000259" key="5">
    <source>
        <dbReference type="Pfam" id="PF00266"/>
    </source>
</evidence>